<dbReference type="InterPro" id="IPR011250">
    <property type="entry name" value="OMP/PagP_B-barrel"/>
</dbReference>
<dbReference type="OrthoDB" id="5636097at2"/>
<dbReference type="Gene3D" id="2.40.160.20">
    <property type="match status" value="1"/>
</dbReference>
<dbReference type="Proteomes" id="UP000002770">
    <property type="component" value="Unassembled WGS sequence"/>
</dbReference>
<dbReference type="eggNOG" id="COG3637">
    <property type="taxonomic scope" value="Bacteria"/>
</dbReference>
<dbReference type="InterPro" id="IPR027385">
    <property type="entry name" value="Beta-barrel_OMP"/>
</dbReference>
<gene>
    <name evidence="3" type="ORF">LDG_6151</name>
</gene>
<dbReference type="HOGENOM" id="CLU_1208572_0_0_6"/>
<dbReference type="STRING" id="658187.LDG_6151"/>
<dbReference type="SUPFAM" id="SSF56925">
    <property type="entry name" value="OMPA-like"/>
    <property type="match status" value="1"/>
</dbReference>
<keyword evidence="4" id="KW-1185">Reference proteome</keyword>
<proteinExistence type="predicted"/>
<evidence type="ECO:0000256" key="1">
    <source>
        <dbReference type="ARBA" id="ARBA00022729"/>
    </source>
</evidence>
<accession>G9EL92</accession>
<protein>
    <recommendedName>
        <fullName evidence="2">Outer membrane protein beta-barrel domain-containing protein</fullName>
    </recommendedName>
</protein>
<evidence type="ECO:0000313" key="4">
    <source>
        <dbReference type="Proteomes" id="UP000002770"/>
    </source>
</evidence>
<dbReference type="Pfam" id="PF13505">
    <property type="entry name" value="OMP_b-brl"/>
    <property type="match status" value="1"/>
</dbReference>
<name>G9EL92_9GAMM</name>
<keyword evidence="1" id="KW-0732">Signal</keyword>
<feature type="domain" description="Outer membrane protein beta-barrel" evidence="2">
    <location>
        <begin position="58"/>
        <end position="224"/>
    </location>
</feature>
<evidence type="ECO:0000259" key="2">
    <source>
        <dbReference type="Pfam" id="PF13505"/>
    </source>
</evidence>
<organism evidence="3 4">
    <name type="scientific">Legionella drancourtii LLAP12</name>
    <dbReference type="NCBI Taxonomy" id="658187"/>
    <lineage>
        <taxon>Bacteria</taxon>
        <taxon>Pseudomonadati</taxon>
        <taxon>Pseudomonadota</taxon>
        <taxon>Gammaproteobacteria</taxon>
        <taxon>Legionellales</taxon>
        <taxon>Legionellaceae</taxon>
        <taxon>Legionella</taxon>
    </lineage>
</organism>
<dbReference type="AlphaFoldDB" id="G9EL92"/>
<reference evidence="3 4" key="1">
    <citation type="journal article" date="2011" name="BMC Genomics">
        <title>Insight into cross-talk between intra-amoebal pathogens.</title>
        <authorList>
            <person name="Gimenez G."/>
            <person name="Bertelli C."/>
            <person name="Moliner C."/>
            <person name="Robert C."/>
            <person name="Raoult D."/>
            <person name="Fournier P.E."/>
            <person name="Greub G."/>
        </authorList>
    </citation>
    <scope>NUCLEOTIDE SEQUENCE [LARGE SCALE GENOMIC DNA]</scope>
    <source>
        <strain evidence="3 4">LLAP12</strain>
    </source>
</reference>
<evidence type="ECO:0000313" key="3">
    <source>
        <dbReference type="EMBL" id="EHL31981.1"/>
    </source>
</evidence>
<dbReference type="InParanoid" id="G9EL92"/>
<sequence length="238" mass="26556">MNFNNFLGNKVLRKTIIATVLPLLATPCFSGLYVGSAVGPEGASFTQSAHVMRPGSFNVVDRAHFAGLGVFGSLFAGYSRVYNRYYLAAEVNANISSLTYKLINDEYVHQTFAKTTFTLKNSEGVSLLPGFFLSDNTLFYGRVGYINGRLKISESDPTIRSMTKNRNGIRYGAGVRHDLTEQWTVMMDYSQINYDRVKNRVFEPFGGVTKNTKIRANTAQVAFGILYNFDVPKKAYVK</sequence>
<dbReference type="EMBL" id="JH413808">
    <property type="protein sequence ID" value="EHL31981.1"/>
    <property type="molecule type" value="Genomic_DNA"/>
</dbReference>